<evidence type="ECO:0000313" key="8">
    <source>
        <dbReference type="EMBL" id="BAL91241.1"/>
    </source>
</evidence>
<dbReference type="RefSeq" id="WP_014446128.1">
    <property type="nucleotide sequence ID" value="NC_017093.1"/>
</dbReference>
<dbReference type="PROSITE" id="PS50011">
    <property type="entry name" value="PROTEIN_KINASE_DOM"/>
    <property type="match status" value="1"/>
</dbReference>
<dbReference type="eggNOG" id="COG0515">
    <property type="taxonomic scope" value="Bacteria"/>
</dbReference>
<name>I0HE04_ACTM4</name>
<dbReference type="PATRIC" id="fig|512565.3.peg.6016"/>
<dbReference type="KEGG" id="ams:AMIS_60210"/>
<dbReference type="GO" id="GO:0004674">
    <property type="term" value="F:protein serine/threonine kinase activity"/>
    <property type="evidence" value="ECO:0007669"/>
    <property type="project" value="UniProtKB-KW"/>
</dbReference>
<dbReference type="EC" id="2.7.11.1" evidence="1"/>
<dbReference type="OrthoDB" id="9762169at2"/>
<dbReference type="Pfam" id="PF00069">
    <property type="entry name" value="Pkinase"/>
    <property type="match status" value="1"/>
</dbReference>
<feature type="domain" description="Protein kinase" evidence="7">
    <location>
        <begin position="12"/>
        <end position="276"/>
    </location>
</feature>
<dbReference type="Proteomes" id="UP000007882">
    <property type="component" value="Chromosome"/>
</dbReference>
<evidence type="ECO:0000313" key="9">
    <source>
        <dbReference type="Proteomes" id="UP000007882"/>
    </source>
</evidence>
<keyword evidence="5 8" id="KW-0418">Kinase</keyword>
<reference evidence="8 9" key="1">
    <citation type="submission" date="2012-02" db="EMBL/GenBank/DDBJ databases">
        <title>Complete genome sequence of Actinoplanes missouriensis 431 (= NBRC 102363).</title>
        <authorList>
            <person name="Ohnishi Y."/>
            <person name="Ishikawa J."/>
            <person name="Sekine M."/>
            <person name="Hosoyama A."/>
            <person name="Harada T."/>
            <person name="Narita H."/>
            <person name="Hata T."/>
            <person name="Konno Y."/>
            <person name="Tutikane K."/>
            <person name="Fujita N."/>
            <person name="Horinouchi S."/>
            <person name="Hayakawa M."/>
        </authorList>
    </citation>
    <scope>NUCLEOTIDE SEQUENCE [LARGE SCALE GENOMIC DNA]</scope>
    <source>
        <strain evidence="9">ATCC 14538 / DSM 43046 / CBS 188.64 / JCM 3121 / NBRC 102363 / NCIMB 12654 / NRRL B-3342 / UNCC 431</strain>
    </source>
</reference>
<dbReference type="GO" id="GO:0005524">
    <property type="term" value="F:ATP binding"/>
    <property type="evidence" value="ECO:0007669"/>
    <property type="project" value="UniProtKB-KW"/>
</dbReference>
<protein>
    <recommendedName>
        <fullName evidence="1">non-specific serine/threonine protein kinase</fullName>
        <ecNumber evidence="1">2.7.11.1</ecNumber>
    </recommendedName>
</protein>
<dbReference type="SUPFAM" id="SSF56112">
    <property type="entry name" value="Protein kinase-like (PK-like)"/>
    <property type="match status" value="1"/>
</dbReference>
<evidence type="ECO:0000256" key="4">
    <source>
        <dbReference type="ARBA" id="ARBA00022741"/>
    </source>
</evidence>
<dbReference type="Gene3D" id="1.10.510.10">
    <property type="entry name" value="Transferase(Phosphotransferase) domain 1"/>
    <property type="match status" value="1"/>
</dbReference>
<gene>
    <name evidence="8" type="ordered locus">AMIS_60210</name>
</gene>
<dbReference type="InterPro" id="IPR011009">
    <property type="entry name" value="Kinase-like_dom_sf"/>
</dbReference>
<keyword evidence="4" id="KW-0547">Nucleotide-binding</keyword>
<proteinExistence type="predicted"/>
<evidence type="ECO:0000256" key="1">
    <source>
        <dbReference type="ARBA" id="ARBA00012513"/>
    </source>
</evidence>
<dbReference type="Gene3D" id="3.30.200.20">
    <property type="entry name" value="Phosphorylase Kinase, domain 1"/>
    <property type="match status" value="1"/>
</dbReference>
<accession>I0HE04</accession>
<organism evidence="8 9">
    <name type="scientific">Actinoplanes missouriensis (strain ATCC 14538 / DSM 43046 / CBS 188.64 / JCM 3121 / NBRC 102363 / NCIMB 12654 / NRRL B-3342 / UNCC 431)</name>
    <dbReference type="NCBI Taxonomy" id="512565"/>
    <lineage>
        <taxon>Bacteria</taxon>
        <taxon>Bacillati</taxon>
        <taxon>Actinomycetota</taxon>
        <taxon>Actinomycetes</taxon>
        <taxon>Micromonosporales</taxon>
        <taxon>Micromonosporaceae</taxon>
        <taxon>Actinoplanes</taxon>
    </lineage>
</organism>
<dbReference type="PANTHER" id="PTHR43289">
    <property type="entry name" value="MITOGEN-ACTIVATED PROTEIN KINASE KINASE KINASE 20-RELATED"/>
    <property type="match status" value="1"/>
</dbReference>
<evidence type="ECO:0000256" key="5">
    <source>
        <dbReference type="ARBA" id="ARBA00022777"/>
    </source>
</evidence>
<dbReference type="PANTHER" id="PTHR43289:SF6">
    <property type="entry name" value="SERINE_THREONINE-PROTEIN KINASE NEKL-3"/>
    <property type="match status" value="1"/>
</dbReference>
<keyword evidence="3" id="KW-0808">Transferase</keyword>
<evidence type="ECO:0000256" key="3">
    <source>
        <dbReference type="ARBA" id="ARBA00022679"/>
    </source>
</evidence>
<dbReference type="CDD" id="cd14014">
    <property type="entry name" value="STKc_PknB_like"/>
    <property type="match status" value="1"/>
</dbReference>
<dbReference type="PROSITE" id="PS00108">
    <property type="entry name" value="PROTEIN_KINASE_ST"/>
    <property type="match status" value="1"/>
</dbReference>
<dbReference type="AlphaFoldDB" id="I0HE04"/>
<dbReference type="STRING" id="512565.AMIS_60210"/>
<evidence type="ECO:0000256" key="6">
    <source>
        <dbReference type="ARBA" id="ARBA00022840"/>
    </source>
</evidence>
<sequence length="321" mass="34822">MPGRTLNGGRYELEDLPLPGGAMGQVWFGRDTKLDREVVVKFPRLPGGHDTEQVRRRFRREWRITARLEHPGVPAIYDVGDEAGKPFIVMQRVHGPTLEDVIAEEGPLSIGWATGIAAQVCAVLAVAHAAKLIHRDLKPANLILEPHGGVKVLDFGLAAAPELTEFSRITQSGVRLGTPAYMAPEQIETSTSGPASDLYALGCILHELLTGKRLFPGKDTHAVMAQQVNDVPPALRSARPDLPEELERIVAGLLEKKPGDRPADAETVYDRLLPYVTDLAPLAANQDPSPSNRAAHMYAGALSRVTVSHLTAGGHRRRAAR</sequence>
<dbReference type="EMBL" id="AP012319">
    <property type="protein sequence ID" value="BAL91241.1"/>
    <property type="molecule type" value="Genomic_DNA"/>
</dbReference>
<keyword evidence="6" id="KW-0067">ATP-binding</keyword>
<dbReference type="HOGENOM" id="CLU_000288_63_44_11"/>
<keyword evidence="2 8" id="KW-0723">Serine/threonine-protein kinase</keyword>
<dbReference type="SMART" id="SM00220">
    <property type="entry name" value="S_TKc"/>
    <property type="match status" value="1"/>
</dbReference>
<evidence type="ECO:0000259" key="7">
    <source>
        <dbReference type="PROSITE" id="PS50011"/>
    </source>
</evidence>
<dbReference type="InterPro" id="IPR000719">
    <property type="entry name" value="Prot_kinase_dom"/>
</dbReference>
<keyword evidence="9" id="KW-1185">Reference proteome</keyword>
<evidence type="ECO:0000256" key="2">
    <source>
        <dbReference type="ARBA" id="ARBA00022527"/>
    </source>
</evidence>
<dbReference type="InterPro" id="IPR008271">
    <property type="entry name" value="Ser/Thr_kinase_AS"/>
</dbReference>